<evidence type="ECO:0000256" key="2">
    <source>
        <dbReference type="ARBA" id="ARBA00022737"/>
    </source>
</evidence>
<dbReference type="SUPFAM" id="SSF49899">
    <property type="entry name" value="Concanavalin A-like lectins/glucanases"/>
    <property type="match status" value="1"/>
</dbReference>
<accession>A0AAV9RNI8</accession>
<dbReference type="InterPro" id="IPR013320">
    <property type="entry name" value="ConA-like_dom_sf"/>
</dbReference>
<dbReference type="InterPro" id="IPR032675">
    <property type="entry name" value="LRR_dom_sf"/>
</dbReference>
<dbReference type="InterPro" id="IPR043136">
    <property type="entry name" value="B30.2/SPRY_sf"/>
</dbReference>
<reference evidence="3 4" key="1">
    <citation type="submission" date="2021-06" db="EMBL/GenBank/DDBJ databases">
        <authorList>
            <person name="Palmer J.M."/>
        </authorList>
    </citation>
    <scope>NUCLEOTIDE SEQUENCE [LARGE SCALE GENOMIC DNA]</scope>
    <source>
        <strain evidence="3 4">MEX-2019</strain>
        <tissue evidence="3">Muscle</tissue>
    </source>
</reference>
<evidence type="ECO:0000313" key="3">
    <source>
        <dbReference type="EMBL" id="KAK5610473.1"/>
    </source>
</evidence>
<organism evidence="3 4">
    <name type="scientific">Crenichthys baileyi</name>
    <name type="common">White River springfish</name>
    <dbReference type="NCBI Taxonomy" id="28760"/>
    <lineage>
        <taxon>Eukaryota</taxon>
        <taxon>Metazoa</taxon>
        <taxon>Chordata</taxon>
        <taxon>Craniata</taxon>
        <taxon>Vertebrata</taxon>
        <taxon>Euteleostomi</taxon>
        <taxon>Actinopterygii</taxon>
        <taxon>Neopterygii</taxon>
        <taxon>Teleostei</taxon>
        <taxon>Neoteleostei</taxon>
        <taxon>Acanthomorphata</taxon>
        <taxon>Ovalentaria</taxon>
        <taxon>Atherinomorphae</taxon>
        <taxon>Cyprinodontiformes</taxon>
        <taxon>Goodeidae</taxon>
        <taxon>Crenichthys</taxon>
    </lineage>
</organism>
<protein>
    <recommendedName>
        <fullName evidence="5">B30.2/SPRY domain-containing protein</fullName>
    </recommendedName>
</protein>
<evidence type="ECO:0000313" key="4">
    <source>
        <dbReference type="Proteomes" id="UP001311232"/>
    </source>
</evidence>
<dbReference type="EMBL" id="JAHHUM010001566">
    <property type="protein sequence ID" value="KAK5610473.1"/>
    <property type="molecule type" value="Genomic_DNA"/>
</dbReference>
<dbReference type="SUPFAM" id="SSF52047">
    <property type="entry name" value="RNI-like"/>
    <property type="match status" value="1"/>
</dbReference>
<evidence type="ECO:0008006" key="5">
    <source>
        <dbReference type="Google" id="ProtNLM"/>
    </source>
</evidence>
<dbReference type="PANTHER" id="PTHR24106">
    <property type="entry name" value="NACHT, LRR AND CARD DOMAINS-CONTAINING"/>
    <property type="match status" value="1"/>
</dbReference>
<keyword evidence="4" id="KW-1185">Reference proteome</keyword>
<dbReference type="Gene3D" id="2.60.120.920">
    <property type="match status" value="1"/>
</dbReference>
<dbReference type="SMART" id="SM00368">
    <property type="entry name" value="LRR_RI"/>
    <property type="match status" value="3"/>
</dbReference>
<dbReference type="InterPro" id="IPR001611">
    <property type="entry name" value="Leu-rich_rpt"/>
</dbReference>
<dbReference type="AlphaFoldDB" id="A0AAV9RNI8"/>
<comment type="caution">
    <text evidence="3">The sequence shown here is derived from an EMBL/GenBank/DDBJ whole genome shotgun (WGS) entry which is preliminary data.</text>
</comment>
<proteinExistence type="predicted"/>
<sequence length="198" mass="21311">MTICRGYSPRSGCPSLSSCNLSERSCEALASVLSSQSSCLKELDLSNNDLQDSGVKLLSVGLQSPHCKLETLRLSSCLITEQGCVSLTSALTSNPSRLIELDLSYNHPGEAGKDMSPGPRFSAEEVWSFHCDKHGYHALDNKTTTVARPCSSSTKKVGVFLDQPAGILSFYTVASNTLHHLHSFYCTFTNSVVPGVGF</sequence>
<dbReference type="InterPro" id="IPR051261">
    <property type="entry name" value="NLR"/>
</dbReference>
<dbReference type="Proteomes" id="UP001311232">
    <property type="component" value="Unassembled WGS sequence"/>
</dbReference>
<dbReference type="Gene3D" id="3.80.10.10">
    <property type="entry name" value="Ribonuclease Inhibitor"/>
    <property type="match status" value="1"/>
</dbReference>
<name>A0AAV9RNI8_9TELE</name>
<keyword evidence="2" id="KW-0677">Repeat</keyword>
<dbReference type="Pfam" id="PF13516">
    <property type="entry name" value="LRR_6"/>
    <property type="match status" value="1"/>
</dbReference>
<keyword evidence="1" id="KW-0433">Leucine-rich repeat</keyword>
<gene>
    <name evidence="3" type="ORF">CRENBAI_004307</name>
</gene>
<evidence type="ECO:0000256" key="1">
    <source>
        <dbReference type="ARBA" id="ARBA00022614"/>
    </source>
</evidence>